<dbReference type="PANTHER" id="PTHR14002">
    <property type="entry name" value="ENDOGLIN/TGF-BETA RECEPTOR TYPE III"/>
    <property type="match status" value="1"/>
</dbReference>
<sequence length="700" mass="77514">MMRLCFLFLLMKNLASVLSQFNGYNCDANFHSRFPGERDIAVYCGVQTITLKINYCPVLFSGYTEADLALNGHHGDAQCRGFINNNTFPTAVLFSISLSTLEACGNSLVVSAAYGTNAYGNMSLVQIGNVSGYIDTPDPPTLISYLPGLVYKFSCSYPLEYLVNSSQLASSSAAVSVKDSNGTFVSTLSMILYNDSAYGQPLSIPMAGLALKTRVFAAVRATNLDKRWNILMDYCYTTPSGNPNDELRYDLFFRCSKDPQTTVFENGKSQTGRFSFEVFRFVKHRHQKMSTVFLHCVTKLCRPDDCILLMPMKILSTIPSLERTTGNQPQNMNCLVAERSSPTMALLPTGQINEMALLCFLILTSLWIGGRKALNISDCGAYARRPEYTDIAVVCGTSTIDLAVQICPVIYTGYNGSLLILNHVWDDANCHGTLDTSVAPPVVRFSFPIKEGNACGSNFMTTSAPGTGIFSDFSNIQSVNISGVIWSHDPTIGTITYNAELKYYYSCTYRLEYLVNNTQVDVLSSSIALMDKNGSFISTLSMALYQDVNYTKPLIMPPLGIELRTNVYVQVAASNLTSQYFVLLDRCYASMNPHPSNSTLFNLFVSCSIDQLTTMLENGESQKARFYFQAFRFIEQQNQTVSTYYLHCIIRLCLPSTCSTFKQCKRKRRSVETTAVQRGTTDASVLTDAKTVQGLPHGSF</sequence>
<reference evidence="5" key="1">
    <citation type="journal article" date="2004" name="Nature">
        <title>Genome duplication in the teleost fish Tetraodon nigroviridis reveals the early vertebrate proto-karyotype.</title>
        <authorList>
            <person name="Jaillon O."/>
            <person name="Aury J.-M."/>
            <person name="Brunet F."/>
            <person name="Petit J.-L."/>
            <person name="Stange-Thomann N."/>
            <person name="Mauceli E."/>
            <person name="Bouneau L."/>
            <person name="Fischer C."/>
            <person name="Ozouf-Costaz C."/>
            <person name="Bernot A."/>
            <person name="Nicaud S."/>
            <person name="Jaffe D."/>
            <person name="Fisher S."/>
            <person name="Lutfalla G."/>
            <person name="Dossat C."/>
            <person name="Segurens B."/>
            <person name="Dasilva C."/>
            <person name="Salanoubat M."/>
            <person name="Levy M."/>
            <person name="Boudet N."/>
            <person name="Castellano S."/>
            <person name="Anthouard V."/>
            <person name="Jubin C."/>
            <person name="Castelli V."/>
            <person name="Katinka M."/>
            <person name="Vacherie B."/>
            <person name="Biemont C."/>
            <person name="Skalli Z."/>
            <person name="Cattolico L."/>
            <person name="Poulain J."/>
            <person name="De Berardinis V."/>
            <person name="Cruaud C."/>
            <person name="Duprat S."/>
            <person name="Brottier P."/>
            <person name="Coutanceau J.-P."/>
            <person name="Gouzy J."/>
            <person name="Parra G."/>
            <person name="Lardier G."/>
            <person name="Chapple C."/>
            <person name="McKernan K.J."/>
            <person name="McEwan P."/>
            <person name="Bosak S."/>
            <person name="Kellis M."/>
            <person name="Volff J.-N."/>
            <person name="Guigo R."/>
            <person name="Zody M.C."/>
            <person name="Mesirov J."/>
            <person name="Lindblad-Toh K."/>
            <person name="Birren B."/>
            <person name="Nusbaum C."/>
            <person name="Kahn D."/>
            <person name="Robinson-Rechavi M."/>
            <person name="Laudet V."/>
            <person name="Schachter V."/>
            <person name="Quetier F."/>
            <person name="Saurin W."/>
            <person name="Scarpelli C."/>
            <person name="Wincker P."/>
            <person name="Lander E.S."/>
            <person name="Weissenbach J."/>
            <person name="Roest Crollius H."/>
        </authorList>
    </citation>
    <scope>NUCLEOTIDE SEQUENCE [LARGE SCALE GENOMIC DNA]</scope>
</reference>
<protein>
    <submittedName>
        <fullName evidence="5">(spotted green pufferfish) hypothetical protein</fullName>
    </submittedName>
</protein>
<organism evidence="5">
    <name type="scientific">Tetraodon nigroviridis</name>
    <name type="common">Spotted green pufferfish</name>
    <name type="synonym">Chelonodon nigroviridis</name>
    <dbReference type="NCBI Taxonomy" id="99883"/>
    <lineage>
        <taxon>Eukaryota</taxon>
        <taxon>Metazoa</taxon>
        <taxon>Chordata</taxon>
        <taxon>Craniata</taxon>
        <taxon>Vertebrata</taxon>
        <taxon>Euteleostomi</taxon>
        <taxon>Actinopterygii</taxon>
        <taxon>Neopterygii</taxon>
        <taxon>Teleostei</taxon>
        <taxon>Neoteleostei</taxon>
        <taxon>Acanthomorphata</taxon>
        <taxon>Eupercaria</taxon>
        <taxon>Tetraodontiformes</taxon>
        <taxon>Tetradontoidea</taxon>
        <taxon>Tetraodontidae</taxon>
        <taxon>Tetraodon</taxon>
    </lineage>
</organism>
<evidence type="ECO:0000259" key="4">
    <source>
        <dbReference type="PROSITE" id="PS51034"/>
    </source>
</evidence>
<proteinExistence type="predicted"/>
<feature type="signal peptide" evidence="3">
    <location>
        <begin position="1"/>
        <end position="19"/>
    </location>
</feature>
<dbReference type="PROSITE" id="PS51034">
    <property type="entry name" value="ZP_2"/>
    <property type="match status" value="2"/>
</dbReference>
<evidence type="ECO:0000256" key="1">
    <source>
        <dbReference type="ARBA" id="ARBA00022729"/>
    </source>
</evidence>
<dbReference type="AlphaFoldDB" id="Q4RRT8"/>
<evidence type="ECO:0000313" key="5">
    <source>
        <dbReference type="EMBL" id="CAG08894.1"/>
    </source>
</evidence>
<reference evidence="5" key="2">
    <citation type="submission" date="2004-02" db="EMBL/GenBank/DDBJ databases">
        <authorList>
            <consortium name="Genoscope"/>
            <consortium name="Whitehead Institute Centre for Genome Research"/>
        </authorList>
    </citation>
    <scope>NUCLEOTIDE SEQUENCE</scope>
</reference>
<evidence type="ECO:0000256" key="3">
    <source>
        <dbReference type="SAM" id="SignalP"/>
    </source>
</evidence>
<name>Q4RRT8_TETNG</name>
<feature type="domain" description="ZP" evidence="4">
    <location>
        <begin position="43"/>
        <end position="317"/>
    </location>
</feature>
<evidence type="ECO:0000256" key="2">
    <source>
        <dbReference type="ARBA" id="ARBA00023157"/>
    </source>
</evidence>
<comment type="caution">
    <text evidence="5">The sequence shown here is derived from an EMBL/GenBank/DDBJ whole genome shotgun (WGS) entry which is preliminary data.</text>
</comment>
<dbReference type="PANTHER" id="PTHR14002:SF44">
    <property type="entry name" value="ZONA PELLUCIDA-LIKE DOMAIN-CONTAINING PROTEIN 1"/>
    <property type="match status" value="1"/>
</dbReference>
<dbReference type="KEGG" id="tng:GSTEN00030011G001"/>
<feature type="chain" id="PRO_5004243305" evidence="3">
    <location>
        <begin position="20"/>
        <end position="700"/>
    </location>
</feature>
<dbReference type="InterPro" id="IPR001507">
    <property type="entry name" value="ZP_dom"/>
</dbReference>
<gene>
    <name evidence="5" type="ORF">GSTENG00030011001</name>
</gene>
<dbReference type="InterPro" id="IPR055355">
    <property type="entry name" value="ZP-C"/>
</dbReference>
<keyword evidence="1 3" id="KW-0732">Signal</keyword>
<dbReference type="SMART" id="SM00241">
    <property type="entry name" value="ZP"/>
    <property type="match status" value="2"/>
</dbReference>
<dbReference type="EMBL" id="CAAE01015002">
    <property type="protein sequence ID" value="CAG08894.1"/>
    <property type="molecule type" value="Genomic_DNA"/>
</dbReference>
<dbReference type="InterPro" id="IPR042235">
    <property type="entry name" value="ZP-C_dom"/>
</dbReference>
<dbReference type="Pfam" id="PF00100">
    <property type="entry name" value="Zona_pellucida"/>
    <property type="match status" value="2"/>
</dbReference>
<dbReference type="OrthoDB" id="9274484at2759"/>
<dbReference type="Gene3D" id="2.60.40.4100">
    <property type="entry name" value="Zona pellucida, ZP-C domain"/>
    <property type="match status" value="2"/>
</dbReference>
<keyword evidence="2" id="KW-1015">Disulfide bond</keyword>
<feature type="domain" description="ZP" evidence="4">
    <location>
        <begin position="394"/>
        <end position="671"/>
    </location>
</feature>
<accession>Q4RRT8</accession>